<accession>A0AA46YM27</accession>
<evidence type="ECO:0000256" key="1">
    <source>
        <dbReference type="SAM" id="MobiDB-lite"/>
    </source>
</evidence>
<evidence type="ECO:0000259" key="2">
    <source>
        <dbReference type="Pfam" id="PF05305"/>
    </source>
</evidence>
<dbReference type="Pfam" id="PF05305">
    <property type="entry name" value="DUF732"/>
    <property type="match status" value="1"/>
</dbReference>
<dbReference type="InterPro" id="IPR007969">
    <property type="entry name" value="DUF732"/>
</dbReference>
<protein>
    <submittedName>
        <fullName evidence="3">DUF732 domain-containing protein</fullName>
    </submittedName>
</protein>
<dbReference type="AlphaFoldDB" id="A0AA46YM27"/>
<keyword evidence="4" id="KW-1185">Reference proteome</keyword>
<gene>
    <name evidence="3" type="ORF">L0C25_03320</name>
</gene>
<feature type="domain" description="DUF732" evidence="2">
    <location>
        <begin position="19"/>
        <end position="78"/>
    </location>
</feature>
<sequence>MFESETYARIRQSAATAVSPRTDTALATGAQICDALRAVQQAQDILDGIQADLMTRLEDTAGYDDEGASTVVGWATRELRLTRPQARQRLKAGRTLQALSDASDALAEGRIRLDHVHELTGGITKLGSARRSWSSPIWKPCSVARAPNPQPWPDSARSAPTSSAT</sequence>
<organism evidence="3 4">
    <name type="scientific">Solicola gregarius</name>
    <dbReference type="NCBI Taxonomy" id="2908642"/>
    <lineage>
        <taxon>Bacteria</taxon>
        <taxon>Bacillati</taxon>
        <taxon>Actinomycetota</taxon>
        <taxon>Actinomycetes</taxon>
        <taxon>Propionibacteriales</taxon>
        <taxon>Nocardioidaceae</taxon>
        <taxon>Solicola</taxon>
    </lineage>
</organism>
<dbReference type="KEGG" id="sgrg:L0C25_03320"/>
<name>A0AA46YM27_9ACTN</name>
<dbReference type="Proteomes" id="UP001164390">
    <property type="component" value="Chromosome"/>
</dbReference>
<dbReference type="RefSeq" id="WP_271634965.1">
    <property type="nucleotide sequence ID" value="NZ_CP094970.1"/>
</dbReference>
<feature type="region of interest" description="Disordered" evidence="1">
    <location>
        <begin position="139"/>
        <end position="165"/>
    </location>
</feature>
<evidence type="ECO:0000313" key="4">
    <source>
        <dbReference type="Proteomes" id="UP001164390"/>
    </source>
</evidence>
<evidence type="ECO:0000313" key="3">
    <source>
        <dbReference type="EMBL" id="UYM06116.1"/>
    </source>
</evidence>
<dbReference type="EMBL" id="CP094970">
    <property type="protein sequence ID" value="UYM06116.1"/>
    <property type="molecule type" value="Genomic_DNA"/>
</dbReference>
<reference evidence="3" key="1">
    <citation type="submission" date="2022-01" db="EMBL/GenBank/DDBJ databases">
        <title>Nocardioidaceae gen. sp. A5X3R13.</title>
        <authorList>
            <person name="Lopez Marin M.A."/>
            <person name="Uhlik O."/>
        </authorList>
    </citation>
    <scope>NUCLEOTIDE SEQUENCE</scope>
    <source>
        <strain evidence="3">A5X3R13</strain>
    </source>
</reference>
<proteinExistence type="predicted"/>